<dbReference type="VEuPathDB" id="VectorBase:AAEL014526"/>
<feature type="transmembrane region" description="Helical" evidence="9">
    <location>
        <begin position="36"/>
        <end position="57"/>
    </location>
</feature>
<feature type="transmembrane region" description="Helical" evidence="9">
    <location>
        <begin position="77"/>
        <end position="97"/>
    </location>
</feature>
<accession>Q16G45</accession>
<evidence type="ECO:0000256" key="9">
    <source>
        <dbReference type="SAM" id="Phobius"/>
    </source>
</evidence>
<keyword evidence="7" id="KW-0496">Mitochondrion</keyword>
<dbReference type="InterPro" id="IPR004686">
    <property type="entry name" value="Mtc"/>
</dbReference>
<dbReference type="PANTHER" id="PTHR11153">
    <property type="entry name" value="SIDEROFLEXIN"/>
    <property type="match status" value="1"/>
</dbReference>
<dbReference type="Pfam" id="PF03820">
    <property type="entry name" value="SFXNs"/>
    <property type="match status" value="1"/>
</dbReference>
<dbReference type="AlphaFoldDB" id="Q16G45"/>
<evidence type="ECO:0000256" key="3">
    <source>
        <dbReference type="ARBA" id="ARBA00022448"/>
    </source>
</evidence>
<dbReference type="EMBL" id="CH478335">
    <property type="protein sequence ID" value="EAT33210.1"/>
    <property type="molecule type" value="Genomic_DNA"/>
</dbReference>
<evidence type="ECO:0000256" key="7">
    <source>
        <dbReference type="ARBA" id="ARBA00023128"/>
    </source>
</evidence>
<dbReference type="PhylomeDB" id="Q16G45"/>
<dbReference type="PaxDb" id="7159-AAEL014526-PA"/>
<dbReference type="GO" id="GO:0005743">
    <property type="term" value="C:mitochondrial inner membrane"/>
    <property type="evidence" value="ECO:0007669"/>
    <property type="project" value="TreeGrafter"/>
</dbReference>
<dbReference type="OMA" id="ELRKPFM"/>
<evidence type="ECO:0000256" key="1">
    <source>
        <dbReference type="ARBA" id="ARBA00004225"/>
    </source>
</evidence>
<dbReference type="GO" id="GO:0140300">
    <property type="term" value="P:serine import into mitochondrion"/>
    <property type="evidence" value="ECO:0007669"/>
    <property type="project" value="TreeGrafter"/>
</dbReference>
<dbReference type="PANTHER" id="PTHR11153:SF8">
    <property type="entry name" value="SIDEROFLEXIN-1"/>
    <property type="match status" value="1"/>
</dbReference>
<evidence type="ECO:0000256" key="4">
    <source>
        <dbReference type="ARBA" id="ARBA00022692"/>
    </source>
</evidence>
<evidence type="ECO:0000256" key="8">
    <source>
        <dbReference type="ARBA" id="ARBA00023136"/>
    </source>
</evidence>
<evidence type="ECO:0000313" key="10">
    <source>
        <dbReference type="EMBL" id="EAT33210.1"/>
    </source>
</evidence>
<reference evidence="10" key="3">
    <citation type="submission" date="2012-09" db="EMBL/GenBank/DDBJ databases">
        <authorList>
            <consortium name="VectorBase"/>
        </authorList>
    </citation>
    <scope>NUCLEOTIDE SEQUENCE</scope>
    <source>
        <strain evidence="10">Liverpool</strain>
    </source>
</reference>
<name>Q16G45_AEDAE</name>
<dbReference type="GO" id="GO:0015075">
    <property type="term" value="F:monoatomic ion transmembrane transporter activity"/>
    <property type="evidence" value="ECO:0007669"/>
    <property type="project" value="InterPro"/>
</dbReference>
<dbReference type="eggNOG" id="KOG3767">
    <property type="taxonomic scope" value="Eukaryota"/>
</dbReference>
<keyword evidence="8 9" id="KW-0472">Membrane</keyword>
<keyword evidence="6 9" id="KW-1133">Transmembrane helix</keyword>
<evidence type="ECO:0000256" key="5">
    <source>
        <dbReference type="ARBA" id="ARBA00022970"/>
    </source>
</evidence>
<dbReference type="STRING" id="7159.Q16G45"/>
<dbReference type="Proteomes" id="UP000682892">
    <property type="component" value="Unassembled WGS sequence"/>
</dbReference>
<evidence type="ECO:0000256" key="2">
    <source>
        <dbReference type="ARBA" id="ARBA00005974"/>
    </source>
</evidence>
<keyword evidence="3" id="KW-0813">Transport</keyword>
<proteinExistence type="inferred from homology"/>
<reference evidence="10" key="1">
    <citation type="submission" date="2005-10" db="EMBL/GenBank/DDBJ databases">
        <authorList>
            <person name="Loftus B.J."/>
            <person name="Nene V.M."/>
            <person name="Hannick L.I."/>
            <person name="Bidwell S."/>
            <person name="Haas B."/>
            <person name="Amedeo P."/>
            <person name="Orvis J."/>
            <person name="Wortman J.R."/>
            <person name="White O.R."/>
            <person name="Salzberg S."/>
            <person name="Shumway M."/>
            <person name="Koo H."/>
            <person name="Zhao Y."/>
            <person name="Holmes M."/>
            <person name="Miller J."/>
            <person name="Schatz M."/>
            <person name="Pop M."/>
            <person name="Pai G."/>
            <person name="Utterback T."/>
            <person name="Rogers Y.-H."/>
            <person name="Kravitz S."/>
            <person name="Fraser C.M."/>
        </authorList>
    </citation>
    <scope>NUCLEOTIDE SEQUENCE</scope>
    <source>
        <strain evidence="10">Liverpool</strain>
    </source>
</reference>
<organism evidence="10 11">
    <name type="scientific">Aedes aegypti</name>
    <name type="common">Yellowfever mosquito</name>
    <name type="synonym">Culex aegypti</name>
    <dbReference type="NCBI Taxonomy" id="7159"/>
    <lineage>
        <taxon>Eukaryota</taxon>
        <taxon>Metazoa</taxon>
        <taxon>Ecdysozoa</taxon>
        <taxon>Arthropoda</taxon>
        <taxon>Hexapoda</taxon>
        <taxon>Insecta</taxon>
        <taxon>Pterygota</taxon>
        <taxon>Neoptera</taxon>
        <taxon>Endopterygota</taxon>
        <taxon>Diptera</taxon>
        <taxon>Nematocera</taxon>
        <taxon>Culicoidea</taxon>
        <taxon>Culicidae</taxon>
        <taxon>Culicinae</taxon>
        <taxon>Aedini</taxon>
        <taxon>Aedes</taxon>
        <taxon>Stegomyia</taxon>
    </lineage>
</organism>
<protein>
    <submittedName>
        <fullName evidence="10">AAEL014526-PA</fullName>
    </submittedName>
</protein>
<comment type="similarity">
    <text evidence="2">Belongs to the sideroflexin family.</text>
</comment>
<keyword evidence="4 9" id="KW-0812">Transmembrane</keyword>
<dbReference type="HOGENOM" id="CLU_039425_1_1_1"/>
<evidence type="ECO:0000313" key="11">
    <source>
        <dbReference type="Proteomes" id="UP000682892"/>
    </source>
</evidence>
<comment type="subcellular location">
    <subcellularLocation>
        <location evidence="1">Mitochondrion membrane</location>
        <topology evidence="1">Multi-pass membrane protein</topology>
    </subcellularLocation>
</comment>
<reference evidence="10" key="2">
    <citation type="journal article" date="2007" name="Science">
        <title>Genome sequence of Aedes aegypti, a major arbovirus vector.</title>
        <authorList>
            <person name="Nene V."/>
            <person name="Wortman J.R."/>
            <person name="Lawson D."/>
            <person name="Haas B."/>
            <person name="Kodira C."/>
            <person name="Tu Z.J."/>
            <person name="Loftus B."/>
            <person name="Xi Z."/>
            <person name="Megy K."/>
            <person name="Grabherr M."/>
            <person name="Ren Q."/>
            <person name="Zdobnov E.M."/>
            <person name="Lobo N.F."/>
            <person name="Campbell K.S."/>
            <person name="Brown S.E."/>
            <person name="Bonaldo M.F."/>
            <person name="Zhu J."/>
            <person name="Sinkins S.P."/>
            <person name="Hogenkamp D.G."/>
            <person name="Amedeo P."/>
            <person name="Arensburger P."/>
            <person name="Atkinson P.W."/>
            <person name="Bidwell S."/>
            <person name="Biedler J."/>
            <person name="Birney E."/>
            <person name="Bruggner R.V."/>
            <person name="Costas J."/>
            <person name="Coy M.R."/>
            <person name="Crabtree J."/>
            <person name="Crawford M."/>
            <person name="Debruyn B."/>
            <person name="Decaprio D."/>
            <person name="Eiglmeier K."/>
            <person name="Eisenstadt E."/>
            <person name="El-Dorry H."/>
            <person name="Gelbart W.M."/>
            <person name="Gomes S.L."/>
            <person name="Hammond M."/>
            <person name="Hannick L.I."/>
            <person name="Hogan J.R."/>
            <person name="Holmes M.H."/>
            <person name="Jaffe D."/>
            <person name="Johnston J.S."/>
            <person name="Kennedy R.C."/>
            <person name="Koo H."/>
            <person name="Kravitz S."/>
            <person name="Kriventseva E.V."/>
            <person name="Kulp D."/>
            <person name="Labutti K."/>
            <person name="Lee E."/>
            <person name="Li S."/>
            <person name="Lovin D.D."/>
            <person name="Mao C."/>
            <person name="Mauceli E."/>
            <person name="Menck C.F."/>
            <person name="Miller J.R."/>
            <person name="Montgomery P."/>
            <person name="Mori A."/>
            <person name="Nascimento A.L."/>
            <person name="Naveira H.F."/>
            <person name="Nusbaum C."/>
            <person name="O'leary S."/>
            <person name="Orvis J."/>
            <person name="Pertea M."/>
            <person name="Quesneville H."/>
            <person name="Reidenbach K.R."/>
            <person name="Rogers Y.H."/>
            <person name="Roth C.W."/>
            <person name="Schneider J.R."/>
            <person name="Schatz M."/>
            <person name="Shumway M."/>
            <person name="Stanke M."/>
            <person name="Stinson E.O."/>
            <person name="Tubio J.M."/>
            <person name="Vanzee J.P."/>
            <person name="Verjovski-Almeida S."/>
            <person name="Werner D."/>
            <person name="White O."/>
            <person name="Wyder S."/>
            <person name="Zeng Q."/>
            <person name="Zhao Q."/>
            <person name="Zhao Y."/>
            <person name="Hill C.A."/>
            <person name="Raikhel A.S."/>
            <person name="Soares M.B."/>
            <person name="Knudson D.L."/>
            <person name="Lee N.H."/>
            <person name="Galagan J."/>
            <person name="Salzberg S.L."/>
            <person name="Paulsen I.T."/>
            <person name="Dimopoulos G."/>
            <person name="Collins F.H."/>
            <person name="Birren B."/>
            <person name="Fraser-Liggett C.M."/>
            <person name="Severson D.W."/>
        </authorList>
    </citation>
    <scope>NUCLEOTIDE SEQUENCE [LARGE SCALE GENOMIC DNA]</scope>
    <source>
        <strain evidence="10">Liverpool</strain>
    </source>
</reference>
<gene>
    <name evidence="10" type="ORF">AaeL_AAEL014526</name>
</gene>
<sequence length="132" mass="14878">MIFYSLIYRELQNGVTLIDDDGKELGQSVRAAKEGIAAVTFSRILMAMPGMVFTPVLMNTLDKRGFLKRFPWANSPIQILFCGFCLTFATPLCCALFSQKASISVDSLEGELREKIRKDRPELKVVYYNKGL</sequence>
<keyword evidence="5" id="KW-0029">Amino-acid transport</keyword>
<evidence type="ECO:0000256" key="6">
    <source>
        <dbReference type="ARBA" id="ARBA00022989"/>
    </source>
</evidence>